<organism evidence="3 4">
    <name type="scientific">Diaphorina citri</name>
    <name type="common">Asian citrus psyllid</name>
    <dbReference type="NCBI Taxonomy" id="121845"/>
    <lineage>
        <taxon>Eukaryota</taxon>
        <taxon>Metazoa</taxon>
        <taxon>Ecdysozoa</taxon>
        <taxon>Arthropoda</taxon>
        <taxon>Hexapoda</taxon>
        <taxon>Insecta</taxon>
        <taxon>Pterygota</taxon>
        <taxon>Neoptera</taxon>
        <taxon>Paraneoptera</taxon>
        <taxon>Hemiptera</taxon>
        <taxon>Sternorrhyncha</taxon>
        <taxon>Psylloidea</taxon>
        <taxon>Psyllidae</taxon>
        <taxon>Diaphorininae</taxon>
        <taxon>Diaphorina</taxon>
    </lineage>
</organism>
<dbReference type="AlphaFoldDB" id="A0A3Q0JFR2"/>
<dbReference type="Pfam" id="PF03137">
    <property type="entry name" value="OATP"/>
    <property type="match status" value="3"/>
</dbReference>
<evidence type="ECO:0000313" key="4">
    <source>
        <dbReference type="RefSeq" id="XP_026687219.1"/>
    </source>
</evidence>
<feature type="transmembrane region" description="Helical" evidence="2">
    <location>
        <begin position="391"/>
        <end position="415"/>
    </location>
</feature>
<dbReference type="SUPFAM" id="SSF103473">
    <property type="entry name" value="MFS general substrate transporter"/>
    <property type="match status" value="1"/>
</dbReference>
<keyword evidence="3" id="KW-1185">Reference proteome</keyword>
<dbReference type="InterPro" id="IPR004156">
    <property type="entry name" value="OATP"/>
</dbReference>
<name>A0A3Q0JFR2_DIACI</name>
<keyword evidence="2" id="KW-1133">Transmembrane helix</keyword>
<gene>
    <name evidence="4" type="primary">LOC103520200</name>
</gene>
<keyword evidence="2" id="KW-0472">Membrane</keyword>
<feature type="transmembrane region" description="Helical" evidence="2">
    <location>
        <begin position="127"/>
        <end position="149"/>
    </location>
</feature>
<feature type="transmembrane region" description="Helical" evidence="2">
    <location>
        <begin position="63"/>
        <end position="83"/>
    </location>
</feature>
<protein>
    <submittedName>
        <fullName evidence="4">Solute carrier organic anion transporter family member 3A1-like</fullName>
    </submittedName>
</protein>
<accession>A0A3Q0JFR2</accession>
<evidence type="ECO:0000256" key="1">
    <source>
        <dbReference type="ARBA" id="ARBA00023157"/>
    </source>
</evidence>
<dbReference type="GO" id="GO:0043252">
    <property type="term" value="P:sodium-independent organic anion transport"/>
    <property type="evidence" value="ECO:0007669"/>
    <property type="project" value="TreeGrafter"/>
</dbReference>
<evidence type="ECO:0000313" key="3">
    <source>
        <dbReference type="Proteomes" id="UP000079169"/>
    </source>
</evidence>
<dbReference type="PANTHER" id="PTHR11388:SF76">
    <property type="entry name" value="SOLUTE CARRIER ORGANIC ANION TRANSPORTER FAMILY MEMBER"/>
    <property type="match status" value="1"/>
</dbReference>
<dbReference type="PaxDb" id="121845-A0A3Q0JFR2"/>
<dbReference type="KEGG" id="dci:103520200"/>
<feature type="transmembrane region" description="Helical" evidence="2">
    <location>
        <begin position="241"/>
        <end position="261"/>
    </location>
</feature>
<dbReference type="InterPro" id="IPR036259">
    <property type="entry name" value="MFS_trans_sf"/>
</dbReference>
<keyword evidence="1" id="KW-1015">Disulfide bond</keyword>
<feature type="transmembrane region" description="Helical" evidence="2">
    <location>
        <begin position="354"/>
        <end position="371"/>
    </location>
</feature>
<feature type="transmembrane region" description="Helical" evidence="2">
    <location>
        <begin position="273"/>
        <end position="295"/>
    </location>
</feature>
<sequence>MSDHNTTDKLMLPEHENESSKELFTLSPEQEEEIYNSDLTQCGLGGCRPRWLQKLRSSKSYTLVYGLLGMNQFCLGSFMIATLSTVEKQFKITSRTSGVMSSAWDVGTLASFLVSSYLGGKGHKTKWVALGSIIMSIGCFLRVIPYFVYGAGEEALKFTEEYGAANNISLTQAMDDLVPLCGESYPQVKACDSTDNMFSVIILLISSTVLGIGSSTYWSLGVAYLDDNVRKNKMPVVLGKYFICVMSSAWDVGTLASFLVSSYLGGKGHKTKWVALGSIIMSIGCFLRVIPYFVYGAGEEALKFTEEYGAANNISLTQAVANMFYLYIMTYTNCSCIPNGMATQGACPADCGSHFMWFIFILCLLNFFSATGRAGNTIIQFRCVSPEDKSLSIGITEALGCGLAFIPGPIIYGALLGKSFRHS</sequence>
<dbReference type="Gene3D" id="1.20.1250.20">
    <property type="entry name" value="MFS general substrate transporter like domains"/>
    <property type="match status" value="1"/>
</dbReference>
<dbReference type="RefSeq" id="XP_026687219.1">
    <property type="nucleotide sequence ID" value="XM_026831418.1"/>
</dbReference>
<keyword evidence="2" id="KW-0812">Transmembrane</keyword>
<feature type="transmembrane region" description="Helical" evidence="2">
    <location>
        <begin position="197"/>
        <end position="220"/>
    </location>
</feature>
<dbReference type="GeneID" id="103520200"/>
<dbReference type="Proteomes" id="UP000079169">
    <property type="component" value="Unplaced"/>
</dbReference>
<reference evidence="4" key="1">
    <citation type="submission" date="2025-08" db="UniProtKB">
        <authorList>
            <consortium name="RefSeq"/>
        </authorList>
    </citation>
    <scope>IDENTIFICATION</scope>
</reference>
<evidence type="ECO:0000256" key="2">
    <source>
        <dbReference type="SAM" id="Phobius"/>
    </source>
</evidence>
<dbReference type="GO" id="GO:0016323">
    <property type="term" value="C:basolateral plasma membrane"/>
    <property type="evidence" value="ECO:0007669"/>
    <property type="project" value="TreeGrafter"/>
</dbReference>
<proteinExistence type="predicted"/>
<dbReference type="GO" id="GO:0015347">
    <property type="term" value="F:sodium-independent organic anion transmembrane transporter activity"/>
    <property type="evidence" value="ECO:0007669"/>
    <property type="project" value="TreeGrafter"/>
</dbReference>
<feature type="transmembrane region" description="Helical" evidence="2">
    <location>
        <begin position="103"/>
        <end position="120"/>
    </location>
</feature>
<dbReference type="PANTHER" id="PTHR11388">
    <property type="entry name" value="ORGANIC ANION TRANSPORTER"/>
    <property type="match status" value="1"/>
</dbReference>